<dbReference type="STRING" id="758793.BRPE64_BCDS02460"/>
<dbReference type="PATRIC" id="fig|758793.3.peg.3155"/>
<keyword evidence="1" id="KW-0812">Transmembrane</keyword>
<evidence type="ECO:0000313" key="2">
    <source>
        <dbReference type="EMBL" id="BAN24907.1"/>
    </source>
</evidence>
<gene>
    <name evidence="2" type="ORF">BRPE64_BCDS02460</name>
</gene>
<dbReference type="AlphaFoldDB" id="R4X1C5"/>
<sequence length="37" mass="3928">MTSTSFDGVAVIRLFYTAVAALLLSMTIEQALAIPVL</sequence>
<dbReference type="Proteomes" id="UP000013966">
    <property type="component" value="Chromosome 2"/>
</dbReference>
<keyword evidence="1" id="KW-1133">Transmembrane helix</keyword>
<keyword evidence="1" id="KW-0472">Membrane</keyword>
<dbReference type="KEGG" id="buo:BRPE64_BCDS02460"/>
<evidence type="ECO:0000256" key="1">
    <source>
        <dbReference type="SAM" id="Phobius"/>
    </source>
</evidence>
<protein>
    <submittedName>
        <fullName evidence="2">Uncharacterized protein</fullName>
    </submittedName>
</protein>
<dbReference type="HOGENOM" id="CLU_3341225_0_0_4"/>
<name>R4X1C5_9BURK</name>
<organism evidence="2 3">
    <name type="scientific">Caballeronia insecticola</name>
    <dbReference type="NCBI Taxonomy" id="758793"/>
    <lineage>
        <taxon>Bacteria</taxon>
        <taxon>Pseudomonadati</taxon>
        <taxon>Pseudomonadota</taxon>
        <taxon>Betaproteobacteria</taxon>
        <taxon>Burkholderiales</taxon>
        <taxon>Burkholderiaceae</taxon>
        <taxon>Caballeronia</taxon>
    </lineage>
</organism>
<dbReference type="EMBL" id="AP013059">
    <property type="protein sequence ID" value="BAN24907.1"/>
    <property type="molecule type" value="Genomic_DNA"/>
</dbReference>
<reference evidence="2 3" key="1">
    <citation type="journal article" date="2013" name="Genome Announc.">
        <title>Complete Genome Sequence of Burkholderia sp. Strain RPE64, Bacterial Symbiont of the Bean Bug Riptortus pedestris.</title>
        <authorList>
            <person name="Shibata T.F."/>
            <person name="Maeda T."/>
            <person name="Nikoh N."/>
            <person name="Yamaguchi K."/>
            <person name="Oshima K."/>
            <person name="Hattori M."/>
            <person name="Nishiyama T."/>
            <person name="Hasebe M."/>
            <person name="Fukatsu T."/>
            <person name="Kikuchi Y."/>
            <person name="Shigenobu S."/>
        </authorList>
    </citation>
    <scope>NUCLEOTIDE SEQUENCE [LARGE SCALE GENOMIC DNA]</scope>
</reference>
<proteinExistence type="predicted"/>
<evidence type="ECO:0000313" key="3">
    <source>
        <dbReference type="Proteomes" id="UP000013966"/>
    </source>
</evidence>
<accession>R4X1C5</accession>
<feature type="transmembrane region" description="Helical" evidence="1">
    <location>
        <begin position="12"/>
        <end position="34"/>
    </location>
</feature>
<keyword evidence="3" id="KW-1185">Reference proteome</keyword>
<reference evidence="2 3" key="2">
    <citation type="journal article" date="2018" name="Int. J. Syst. Evol. Microbiol.">
        <title>Burkholderia insecticola sp. nov., a gut symbiotic bacterium of the bean bug Riptortus pedestris.</title>
        <authorList>
            <person name="Takeshita K."/>
            <person name="Tamaki H."/>
            <person name="Ohbayashi T."/>
            <person name="Meng X.-Y."/>
            <person name="Sone T."/>
            <person name="Mitani Y."/>
            <person name="Peeters C."/>
            <person name="Kikuchi Y."/>
            <person name="Vandamme P."/>
        </authorList>
    </citation>
    <scope>NUCLEOTIDE SEQUENCE [LARGE SCALE GENOMIC DNA]</scope>
    <source>
        <strain evidence="2">RPE64</strain>
    </source>
</reference>